<evidence type="ECO:0000313" key="7">
    <source>
        <dbReference type="Proteomes" id="UP000554286"/>
    </source>
</evidence>
<dbReference type="CDD" id="cd03801">
    <property type="entry name" value="GT4_PimA-like"/>
    <property type="match status" value="1"/>
</dbReference>
<protein>
    <submittedName>
        <fullName evidence="6">Glycosyltransferase involved in cell wall biosynthesis</fullName>
    </submittedName>
</protein>
<accession>A0A7W6W8V3</accession>
<evidence type="ECO:0000256" key="4">
    <source>
        <dbReference type="SAM" id="MobiDB-lite"/>
    </source>
</evidence>
<name>A0A7W6W8V3_9PROT</name>
<evidence type="ECO:0000259" key="5">
    <source>
        <dbReference type="Pfam" id="PF13439"/>
    </source>
</evidence>
<sequence length="728" mass="77418">MRHRPHTARVCLVTTEILGVHRTGGIATFASALADLLVAEGHAVTVLCLNGARAMDGPFAPWVETYRRRGLILAPLPDTLPGTPPPGGIWRLGTLGRRLRALDWLAARDFDLIHFNDWGGDAALCGQAKALGLAFADTRLVLGLHGASDWSMAGNDTPLADLSRLAQIDLERAAPAVMDAVWSPSRFMVDRLEGQGVALPPQGARILPLLMPDPGRPRPPEAEATPIDEVVVFGRLEARKGLAWVLDGLDRLATRPPDDRPARVAFLGRAGVLAGEPADRVIRRRAAPWPWETAILDRLHRAEALDHLRQPGRLALIAGAGDNSPLTLHESLALRVPVLARGGGGVAEIVAPEDRARVVIPPETGADALADRLAALIGTMPSPARPRVSREDADTVWRAWHAALLETKPPSRPARTAPAVPLRVLIAPASRPDPVWKTALADGPPDHAAWLLTDADRPDPGAQDRITSLLTLGGADLLAPGWREGPEGRRVLCLDGAPVTAQAVNAVAGPGLVLGPRAVAVAARDWAPESGLWGLVAVAVGAGLTHRAVPATLLSRDRPWIDSPAALARAPAAWAALDTGRSAPLVAGLLAGLVARQAGTHRLDRDIGADPAARAEDRTRRRARALWRAWGWRVTRPLRNRARRRAGLAPEPVDPPPMTEPGAAAEVLWGVLRSRSWALTAAPRLVLKAARNCIHKRSKGLGAGPGDRVPSRPSMQQAGGATHHDSTR</sequence>
<proteinExistence type="inferred from homology"/>
<comment type="similarity">
    <text evidence="1">Belongs to the glycosyltransferase group 1 family. Glycosyltransferase 4 subfamily.</text>
</comment>
<dbReference type="SUPFAM" id="SSF53756">
    <property type="entry name" value="UDP-Glycosyltransferase/glycogen phosphorylase"/>
    <property type="match status" value="1"/>
</dbReference>
<dbReference type="GO" id="GO:0016757">
    <property type="term" value="F:glycosyltransferase activity"/>
    <property type="evidence" value="ECO:0007669"/>
    <property type="project" value="UniProtKB-KW"/>
</dbReference>
<reference evidence="6 7" key="1">
    <citation type="submission" date="2020-08" db="EMBL/GenBank/DDBJ databases">
        <title>Genome sequencing of Purple Non-Sulfur Bacteria from various extreme environments.</title>
        <authorList>
            <person name="Mayer M."/>
        </authorList>
    </citation>
    <scope>NUCLEOTIDE SEQUENCE [LARGE SCALE GENOMIC DNA]</scope>
    <source>
        <strain evidence="6 7">JA131</strain>
    </source>
</reference>
<evidence type="ECO:0000256" key="3">
    <source>
        <dbReference type="ARBA" id="ARBA00022679"/>
    </source>
</evidence>
<dbReference type="Pfam" id="PF13692">
    <property type="entry name" value="Glyco_trans_1_4"/>
    <property type="match status" value="1"/>
</dbReference>
<dbReference type="EMBL" id="JACIGK010000004">
    <property type="protein sequence ID" value="MBB4265249.1"/>
    <property type="molecule type" value="Genomic_DNA"/>
</dbReference>
<evidence type="ECO:0000313" key="6">
    <source>
        <dbReference type="EMBL" id="MBB4265249.1"/>
    </source>
</evidence>
<dbReference type="PANTHER" id="PTHR12526">
    <property type="entry name" value="GLYCOSYLTRANSFERASE"/>
    <property type="match status" value="1"/>
</dbReference>
<dbReference type="Pfam" id="PF13439">
    <property type="entry name" value="Glyco_transf_4"/>
    <property type="match status" value="1"/>
</dbReference>
<keyword evidence="2" id="KW-0328">Glycosyltransferase</keyword>
<evidence type="ECO:0000256" key="1">
    <source>
        <dbReference type="ARBA" id="ARBA00009481"/>
    </source>
</evidence>
<dbReference type="RefSeq" id="WP_184042865.1">
    <property type="nucleotide sequence ID" value="NZ_JACIGK010000004.1"/>
</dbReference>
<gene>
    <name evidence="6" type="ORF">GGD89_000864</name>
</gene>
<feature type="domain" description="Glycosyltransferase subfamily 4-like N-terminal" evidence="5">
    <location>
        <begin position="24"/>
        <end position="197"/>
    </location>
</feature>
<organism evidence="6 7">
    <name type="scientific">Roseospira visakhapatnamensis</name>
    <dbReference type="NCBI Taxonomy" id="390880"/>
    <lineage>
        <taxon>Bacteria</taxon>
        <taxon>Pseudomonadati</taxon>
        <taxon>Pseudomonadota</taxon>
        <taxon>Alphaproteobacteria</taxon>
        <taxon>Rhodospirillales</taxon>
        <taxon>Rhodospirillaceae</taxon>
        <taxon>Roseospira</taxon>
    </lineage>
</organism>
<comment type="caution">
    <text evidence="6">The sequence shown here is derived from an EMBL/GenBank/DDBJ whole genome shotgun (WGS) entry which is preliminary data.</text>
</comment>
<dbReference type="Gene3D" id="3.40.50.2000">
    <property type="entry name" value="Glycogen Phosphorylase B"/>
    <property type="match status" value="2"/>
</dbReference>
<feature type="region of interest" description="Disordered" evidence="4">
    <location>
        <begin position="697"/>
        <end position="728"/>
    </location>
</feature>
<dbReference type="Proteomes" id="UP000554286">
    <property type="component" value="Unassembled WGS sequence"/>
</dbReference>
<keyword evidence="3 6" id="KW-0808">Transferase</keyword>
<dbReference type="PANTHER" id="PTHR12526:SF640">
    <property type="entry name" value="COLANIC ACID BIOSYNTHESIS GLYCOSYLTRANSFERASE WCAL-RELATED"/>
    <property type="match status" value="1"/>
</dbReference>
<dbReference type="AlphaFoldDB" id="A0A7W6W8V3"/>
<keyword evidence="7" id="KW-1185">Reference proteome</keyword>
<evidence type="ECO:0000256" key="2">
    <source>
        <dbReference type="ARBA" id="ARBA00022676"/>
    </source>
</evidence>
<dbReference type="InterPro" id="IPR028098">
    <property type="entry name" value="Glyco_trans_4-like_N"/>
</dbReference>